<gene>
    <name evidence="1" type="ORF">SCUD_LOCUS12046</name>
</gene>
<reference evidence="1 2" key="2">
    <citation type="submission" date="2018-11" db="EMBL/GenBank/DDBJ databases">
        <authorList>
            <consortium name="Pathogen Informatics"/>
        </authorList>
    </citation>
    <scope>NUCLEOTIDE SEQUENCE [LARGE SCALE GENOMIC DNA]</scope>
    <source>
        <strain evidence="1">Dakar</strain>
        <strain evidence="2">Dakar, Senegal</strain>
    </source>
</reference>
<protein>
    <submittedName>
        <fullName evidence="1 3">Uncharacterized protein</fullName>
    </submittedName>
</protein>
<dbReference type="AlphaFoldDB" id="A0A183KAL1"/>
<proteinExistence type="predicted"/>
<accession>A0A183KAL1</accession>
<reference evidence="3" key="1">
    <citation type="submission" date="2016-06" db="UniProtKB">
        <authorList>
            <consortium name="WormBaseParasite"/>
        </authorList>
    </citation>
    <scope>IDENTIFICATION</scope>
</reference>
<evidence type="ECO:0000313" key="3">
    <source>
        <dbReference type="WBParaSite" id="SCUD_0001204601-mRNA-1"/>
    </source>
</evidence>
<name>A0A183KAL1_9TREM</name>
<keyword evidence="2" id="KW-1185">Reference proteome</keyword>
<evidence type="ECO:0000313" key="2">
    <source>
        <dbReference type="Proteomes" id="UP000279833"/>
    </source>
</evidence>
<dbReference type="EMBL" id="UZAK01034819">
    <property type="protein sequence ID" value="VDP47150.1"/>
    <property type="molecule type" value="Genomic_DNA"/>
</dbReference>
<sequence>MYVNKNNIPLRPYDCGEQRSSNPELRPERTLFALLNILVLLATLNSSGVSGMNVNEVGFGVCLHKNEK</sequence>
<organism evidence="3">
    <name type="scientific">Schistosoma curassoni</name>
    <dbReference type="NCBI Taxonomy" id="6186"/>
    <lineage>
        <taxon>Eukaryota</taxon>
        <taxon>Metazoa</taxon>
        <taxon>Spiralia</taxon>
        <taxon>Lophotrochozoa</taxon>
        <taxon>Platyhelminthes</taxon>
        <taxon>Trematoda</taxon>
        <taxon>Digenea</taxon>
        <taxon>Strigeidida</taxon>
        <taxon>Schistosomatoidea</taxon>
        <taxon>Schistosomatidae</taxon>
        <taxon>Schistosoma</taxon>
    </lineage>
</organism>
<dbReference type="WBParaSite" id="SCUD_0001204601-mRNA-1">
    <property type="protein sequence ID" value="SCUD_0001204601-mRNA-1"/>
    <property type="gene ID" value="SCUD_0001204601"/>
</dbReference>
<evidence type="ECO:0000313" key="1">
    <source>
        <dbReference type="EMBL" id="VDP47150.1"/>
    </source>
</evidence>
<dbReference type="Proteomes" id="UP000279833">
    <property type="component" value="Unassembled WGS sequence"/>
</dbReference>